<protein>
    <submittedName>
        <fullName evidence="3">Type VI secretion system tip protein VgrG</fullName>
    </submittedName>
</protein>
<dbReference type="InterPro" id="IPR054030">
    <property type="entry name" value="Gp5_Vgr_C"/>
</dbReference>
<proteinExistence type="predicted"/>
<dbReference type="AlphaFoldDB" id="A0AAW6Q7H9"/>
<accession>A0AAW6Q7H9</accession>
<comment type="caution">
    <text evidence="3">The sequence shown here is derived from an EMBL/GenBank/DDBJ whole genome shotgun (WGS) entry which is preliminary data.</text>
</comment>
<organism evidence="3 4">
    <name type="scientific">Exercitatus varius</name>
    <dbReference type="NCBI Taxonomy" id="67857"/>
    <lineage>
        <taxon>Bacteria</taxon>
        <taxon>Pseudomonadati</taxon>
        <taxon>Pseudomonadota</taxon>
        <taxon>Gammaproteobacteria</taxon>
        <taxon>Pasteurellales</taxon>
        <taxon>Pasteurellaceae</taxon>
        <taxon>Exercitatus</taxon>
    </lineage>
</organism>
<dbReference type="EMBL" id="JARQTW010000005">
    <property type="protein sequence ID" value="MDG2949448.1"/>
    <property type="molecule type" value="Genomic_DNA"/>
</dbReference>
<evidence type="ECO:0000313" key="4">
    <source>
        <dbReference type="Proteomes" id="UP001214976"/>
    </source>
</evidence>
<feature type="domain" description="Gp5/Type VI secretion system Vgr C-terminal trimerisation" evidence="2">
    <location>
        <begin position="1"/>
        <end position="63"/>
    </location>
</feature>
<feature type="region of interest" description="Disordered" evidence="1">
    <location>
        <begin position="1"/>
        <end position="27"/>
    </location>
</feature>
<sequence length="177" mass="19250">ETTQIGNDRSEQVGHDETIHIGHNRTETVGLDETLTVGQDQTNHIQRNRTTKIEKDEILNVGNCFNLDVYADQKVHNGGNHEHKIGRNSLNKAGQKLKHYSKNIQATGTTEVKILGKAGTIVIDGSGITLKGKVTIKGDLKIIGGSPESPRVFSFVANNAKPVCEVCQAMQNKKAGQ</sequence>
<dbReference type="Pfam" id="PF22178">
    <property type="entry name" value="Gp5_trimer_C"/>
    <property type="match status" value="1"/>
</dbReference>
<name>A0AAW6Q7H9_9PAST</name>
<feature type="non-terminal residue" evidence="3">
    <location>
        <position position="1"/>
    </location>
</feature>
<reference evidence="3" key="1">
    <citation type="submission" date="2023-03" db="EMBL/GenBank/DDBJ databases">
        <title>Classification of Bisgaard taxon 6 and taxon 10 as Exercitatus varius gen. nov., spec. nov.</title>
        <authorList>
            <person name="Christensen H."/>
        </authorList>
    </citation>
    <scope>NUCLEOTIDE SEQUENCE</scope>
    <source>
        <strain evidence="3">86116</strain>
    </source>
</reference>
<gene>
    <name evidence="3" type="ORF">P7M15_02750</name>
</gene>
<evidence type="ECO:0000259" key="2">
    <source>
        <dbReference type="Pfam" id="PF22178"/>
    </source>
</evidence>
<evidence type="ECO:0000313" key="3">
    <source>
        <dbReference type="EMBL" id="MDG2949448.1"/>
    </source>
</evidence>
<dbReference type="Proteomes" id="UP001214976">
    <property type="component" value="Unassembled WGS sequence"/>
</dbReference>
<feature type="compositionally biased region" description="Basic and acidic residues" evidence="1">
    <location>
        <begin position="8"/>
        <end position="26"/>
    </location>
</feature>
<evidence type="ECO:0000256" key="1">
    <source>
        <dbReference type="SAM" id="MobiDB-lite"/>
    </source>
</evidence>
<dbReference type="SUPFAM" id="SSF69349">
    <property type="entry name" value="Phage fibre proteins"/>
    <property type="match status" value="1"/>
</dbReference>